<proteinExistence type="predicted"/>
<evidence type="ECO:0000313" key="1">
    <source>
        <dbReference type="EMBL" id="KAK3266526.1"/>
    </source>
</evidence>
<reference evidence="1 2" key="1">
    <citation type="journal article" date="2015" name="Genome Biol. Evol.">
        <title>Comparative Genomics of a Bacterivorous Green Alga Reveals Evolutionary Causalities and Consequences of Phago-Mixotrophic Mode of Nutrition.</title>
        <authorList>
            <person name="Burns J.A."/>
            <person name="Paasch A."/>
            <person name="Narechania A."/>
            <person name="Kim E."/>
        </authorList>
    </citation>
    <scope>NUCLEOTIDE SEQUENCE [LARGE SCALE GENOMIC DNA]</scope>
    <source>
        <strain evidence="1 2">PLY_AMNH</strain>
    </source>
</reference>
<accession>A0AAE0FWH0</accession>
<comment type="caution">
    <text evidence="1">The sequence shown here is derived from an EMBL/GenBank/DDBJ whole genome shotgun (WGS) entry which is preliminary data.</text>
</comment>
<organism evidence="1 2">
    <name type="scientific">Cymbomonas tetramitiformis</name>
    <dbReference type="NCBI Taxonomy" id="36881"/>
    <lineage>
        <taxon>Eukaryota</taxon>
        <taxon>Viridiplantae</taxon>
        <taxon>Chlorophyta</taxon>
        <taxon>Pyramimonadophyceae</taxon>
        <taxon>Pyramimonadales</taxon>
        <taxon>Pyramimonadaceae</taxon>
        <taxon>Cymbomonas</taxon>
    </lineage>
</organism>
<protein>
    <submittedName>
        <fullName evidence="1">Uncharacterized protein</fullName>
    </submittedName>
</protein>
<sequence>MVNLLEYQFISMMRLTWSASTGSAWETTSPHLFVTLSDRPSSLLLRRAPWILSGLRRASCVGGSLMIASISALSCLIKILTI</sequence>
<evidence type="ECO:0000313" key="2">
    <source>
        <dbReference type="Proteomes" id="UP001190700"/>
    </source>
</evidence>
<dbReference type="AlphaFoldDB" id="A0AAE0FWH0"/>
<dbReference type="Proteomes" id="UP001190700">
    <property type="component" value="Unassembled WGS sequence"/>
</dbReference>
<dbReference type="EMBL" id="LGRX02013003">
    <property type="protein sequence ID" value="KAK3266526.1"/>
    <property type="molecule type" value="Genomic_DNA"/>
</dbReference>
<keyword evidence="2" id="KW-1185">Reference proteome</keyword>
<feature type="non-terminal residue" evidence="1">
    <location>
        <position position="82"/>
    </location>
</feature>
<gene>
    <name evidence="1" type="ORF">CYMTET_24857</name>
</gene>
<name>A0AAE0FWH0_9CHLO</name>